<dbReference type="AlphaFoldDB" id="X1FW02"/>
<organism evidence="1">
    <name type="scientific">marine sediment metagenome</name>
    <dbReference type="NCBI Taxonomy" id="412755"/>
    <lineage>
        <taxon>unclassified sequences</taxon>
        <taxon>metagenomes</taxon>
        <taxon>ecological metagenomes</taxon>
    </lineage>
</organism>
<comment type="caution">
    <text evidence="1">The sequence shown here is derived from an EMBL/GenBank/DDBJ whole genome shotgun (WGS) entry which is preliminary data.</text>
</comment>
<dbReference type="EMBL" id="BARU01008096">
    <property type="protein sequence ID" value="GAH36735.1"/>
    <property type="molecule type" value="Genomic_DNA"/>
</dbReference>
<reference evidence="1" key="1">
    <citation type="journal article" date="2014" name="Front. Microbiol.">
        <title>High frequency of phylogenetically diverse reductive dehalogenase-homologous genes in deep subseafloor sedimentary metagenomes.</title>
        <authorList>
            <person name="Kawai M."/>
            <person name="Futagami T."/>
            <person name="Toyoda A."/>
            <person name="Takaki Y."/>
            <person name="Nishi S."/>
            <person name="Hori S."/>
            <person name="Arai W."/>
            <person name="Tsubouchi T."/>
            <person name="Morono Y."/>
            <person name="Uchiyama I."/>
            <person name="Ito T."/>
            <person name="Fujiyama A."/>
            <person name="Inagaki F."/>
            <person name="Takami H."/>
        </authorList>
    </citation>
    <scope>NUCLEOTIDE SEQUENCE</scope>
    <source>
        <strain evidence="1">Expedition CK06-06</strain>
    </source>
</reference>
<sequence>MGQDNIVPRRIDGVEGVAGQVMVSGGPGVVESWGAMPAAVWTLHSTLSPAGVATISSAALAAHDLWMVILDITFDVGAITECILSLRLNADAGNNYGSMYADAVVIINAVGQNHIMIGSTSRGATVNDAIIAQLLIRGKTPSANAGSRVTVAVVSGSSHYDIITNLNITS</sequence>
<evidence type="ECO:0000313" key="1">
    <source>
        <dbReference type="EMBL" id="GAH36735.1"/>
    </source>
</evidence>
<name>X1FW02_9ZZZZ</name>
<gene>
    <name evidence="1" type="ORF">S03H2_15906</name>
</gene>
<proteinExistence type="predicted"/>
<accession>X1FW02</accession>
<protein>
    <submittedName>
        <fullName evidence="1">Uncharacterized protein</fullName>
    </submittedName>
</protein>